<gene>
    <name evidence="1" type="ORF">EI97DRAFT_437775</name>
</gene>
<name>A0A6A6J508_WESOR</name>
<evidence type="ECO:0000313" key="1">
    <source>
        <dbReference type="EMBL" id="KAF2271525.1"/>
    </source>
</evidence>
<keyword evidence="2" id="KW-1185">Reference proteome</keyword>
<sequence length="155" mass="16818">MRSAIALALEMVNADRTSGDGAHIADISNTEIHLRCADRSYGGEMFDFKAAIVQDVSVDPASSGSRLKVVADCAVLRSGNALYAVPFSRSRYACLIPRMAPASSCQGTHIPFPIIGCSAWTRQSLALECSSQSCDKESCLYCVWYVNNYFLSFSL</sequence>
<dbReference type="GeneID" id="54552584"/>
<dbReference type="AlphaFoldDB" id="A0A6A6J508"/>
<dbReference type="RefSeq" id="XP_033649064.1">
    <property type="nucleotide sequence ID" value="XM_033799409.1"/>
</dbReference>
<dbReference type="EMBL" id="ML986539">
    <property type="protein sequence ID" value="KAF2271525.1"/>
    <property type="molecule type" value="Genomic_DNA"/>
</dbReference>
<organism evidence="1 2">
    <name type="scientific">Westerdykella ornata</name>
    <dbReference type="NCBI Taxonomy" id="318751"/>
    <lineage>
        <taxon>Eukaryota</taxon>
        <taxon>Fungi</taxon>
        <taxon>Dikarya</taxon>
        <taxon>Ascomycota</taxon>
        <taxon>Pezizomycotina</taxon>
        <taxon>Dothideomycetes</taxon>
        <taxon>Pleosporomycetidae</taxon>
        <taxon>Pleosporales</taxon>
        <taxon>Sporormiaceae</taxon>
        <taxon>Westerdykella</taxon>
    </lineage>
</organism>
<protein>
    <submittedName>
        <fullName evidence="1">Uncharacterized protein</fullName>
    </submittedName>
</protein>
<evidence type="ECO:0000313" key="2">
    <source>
        <dbReference type="Proteomes" id="UP000800097"/>
    </source>
</evidence>
<proteinExistence type="predicted"/>
<dbReference type="Proteomes" id="UP000800097">
    <property type="component" value="Unassembled WGS sequence"/>
</dbReference>
<accession>A0A6A6J508</accession>
<reference evidence="1" key="1">
    <citation type="journal article" date="2020" name="Stud. Mycol.">
        <title>101 Dothideomycetes genomes: a test case for predicting lifestyles and emergence of pathogens.</title>
        <authorList>
            <person name="Haridas S."/>
            <person name="Albert R."/>
            <person name="Binder M."/>
            <person name="Bloem J."/>
            <person name="Labutti K."/>
            <person name="Salamov A."/>
            <person name="Andreopoulos B."/>
            <person name="Baker S."/>
            <person name="Barry K."/>
            <person name="Bills G."/>
            <person name="Bluhm B."/>
            <person name="Cannon C."/>
            <person name="Castanera R."/>
            <person name="Culley D."/>
            <person name="Daum C."/>
            <person name="Ezra D."/>
            <person name="Gonzalez J."/>
            <person name="Henrissat B."/>
            <person name="Kuo A."/>
            <person name="Liang C."/>
            <person name="Lipzen A."/>
            <person name="Lutzoni F."/>
            <person name="Magnuson J."/>
            <person name="Mondo S."/>
            <person name="Nolan M."/>
            <person name="Ohm R."/>
            <person name="Pangilinan J."/>
            <person name="Park H.-J."/>
            <person name="Ramirez L."/>
            <person name="Alfaro M."/>
            <person name="Sun H."/>
            <person name="Tritt A."/>
            <person name="Yoshinaga Y."/>
            <person name="Zwiers L.-H."/>
            <person name="Turgeon B."/>
            <person name="Goodwin S."/>
            <person name="Spatafora J."/>
            <person name="Crous P."/>
            <person name="Grigoriev I."/>
        </authorList>
    </citation>
    <scope>NUCLEOTIDE SEQUENCE</scope>
    <source>
        <strain evidence="1">CBS 379.55</strain>
    </source>
</reference>